<keyword evidence="3" id="KW-1185">Reference proteome</keyword>
<dbReference type="AlphaFoldDB" id="A0A7X3MSL5"/>
<name>A0A7X3MSL5_9HYPH</name>
<feature type="region of interest" description="Disordered" evidence="1">
    <location>
        <begin position="61"/>
        <end position="82"/>
    </location>
</feature>
<feature type="region of interest" description="Disordered" evidence="1">
    <location>
        <begin position="1"/>
        <end position="20"/>
    </location>
</feature>
<evidence type="ECO:0000313" key="3">
    <source>
        <dbReference type="Proteomes" id="UP000436483"/>
    </source>
</evidence>
<dbReference type="EMBL" id="WURB01000008">
    <property type="protein sequence ID" value="MXQ12477.1"/>
    <property type="molecule type" value="Genomic_DNA"/>
</dbReference>
<reference evidence="2 3" key="2">
    <citation type="submission" date="2020-01" db="EMBL/GenBank/DDBJ databases">
        <title>Microvirga sp. nov., an arsenate reduction bacterium isolated from Tibet hotspring sediments.</title>
        <authorList>
            <person name="Xian W.-D."/>
            <person name="Li W.-J."/>
        </authorList>
    </citation>
    <scope>NUCLEOTIDE SEQUENCE [LARGE SCALE GENOMIC DNA]</scope>
    <source>
        <strain evidence="2 3">KCTC 23863</strain>
    </source>
</reference>
<evidence type="ECO:0000256" key="1">
    <source>
        <dbReference type="SAM" id="MobiDB-lite"/>
    </source>
</evidence>
<proteinExistence type="predicted"/>
<comment type="caution">
    <text evidence="2">The sequence shown here is derived from an EMBL/GenBank/DDBJ whole genome shotgun (WGS) entry which is preliminary data.</text>
</comment>
<sequence>MTLTAADHEKLPVLADAAPPNMPELAEELDRAHVRKPAVAEHPPARGGDAPLQALVIGRQAAVPSRKPTRTLRSQDPMFPAS</sequence>
<gene>
    <name evidence="2" type="ORF">GR328_13610</name>
</gene>
<reference evidence="2 3" key="1">
    <citation type="submission" date="2019-12" db="EMBL/GenBank/DDBJ databases">
        <authorList>
            <person name="Yuan C.-G."/>
        </authorList>
    </citation>
    <scope>NUCLEOTIDE SEQUENCE [LARGE SCALE GENOMIC DNA]</scope>
    <source>
        <strain evidence="2 3">KCTC 23863</strain>
    </source>
</reference>
<protein>
    <submittedName>
        <fullName evidence="2">Uncharacterized protein</fullName>
    </submittedName>
</protein>
<evidence type="ECO:0000313" key="2">
    <source>
        <dbReference type="EMBL" id="MXQ12477.1"/>
    </source>
</evidence>
<dbReference type="Proteomes" id="UP000436483">
    <property type="component" value="Unassembled WGS sequence"/>
</dbReference>
<organism evidence="2 3">
    <name type="scientific">Microvirga makkahensis</name>
    <dbReference type="NCBI Taxonomy" id="1128670"/>
    <lineage>
        <taxon>Bacteria</taxon>
        <taxon>Pseudomonadati</taxon>
        <taxon>Pseudomonadota</taxon>
        <taxon>Alphaproteobacteria</taxon>
        <taxon>Hyphomicrobiales</taxon>
        <taxon>Methylobacteriaceae</taxon>
        <taxon>Microvirga</taxon>
    </lineage>
</organism>
<feature type="compositionally biased region" description="Basic and acidic residues" evidence="1">
    <location>
        <begin position="1"/>
        <end position="11"/>
    </location>
</feature>
<accession>A0A7X3MSL5</accession>